<dbReference type="InterPro" id="IPR058922">
    <property type="entry name" value="WHD_DRP"/>
</dbReference>
<proteinExistence type="predicted"/>
<reference evidence="4" key="2">
    <citation type="submission" date="2019-07" db="EMBL/GenBank/DDBJ databases">
        <authorList>
            <person name="Yang Y."/>
            <person name="Bocs S."/>
            <person name="Baudouin L."/>
        </authorList>
    </citation>
    <scope>NUCLEOTIDE SEQUENCE</scope>
    <source>
        <tissue evidence="4">Spear leaf of Hainan Tall coconut</tissue>
    </source>
</reference>
<dbReference type="PANTHER" id="PTHR23155">
    <property type="entry name" value="DISEASE RESISTANCE PROTEIN RP"/>
    <property type="match status" value="1"/>
</dbReference>
<feature type="domain" description="Disease resistance R13L4/SHOC-2-like LRR" evidence="3">
    <location>
        <begin position="310"/>
        <end position="370"/>
    </location>
</feature>
<name>A0A8K0HTG2_COCNU</name>
<organism evidence="4 5">
    <name type="scientific">Cocos nucifera</name>
    <name type="common">Coconut palm</name>
    <dbReference type="NCBI Taxonomy" id="13894"/>
    <lineage>
        <taxon>Eukaryota</taxon>
        <taxon>Viridiplantae</taxon>
        <taxon>Streptophyta</taxon>
        <taxon>Embryophyta</taxon>
        <taxon>Tracheophyta</taxon>
        <taxon>Spermatophyta</taxon>
        <taxon>Magnoliopsida</taxon>
        <taxon>Liliopsida</taxon>
        <taxon>Arecaceae</taxon>
        <taxon>Arecoideae</taxon>
        <taxon>Cocoseae</taxon>
        <taxon>Attaleinae</taxon>
        <taxon>Cocos</taxon>
    </lineage>
</organism>
<dbReference type="PANTHER" id="PTHR23155:SF1185">
    <property type="entry name" value="DISEASE RESISTANCE RPP8-LIKE PROTEIN 3-RELATED"/>
    <property type="match status" value="1"/>
</dbReference>
<accession>A0A8K0HTG2</accession>
<evidence type="ECO:0000313" key="4">
    <source>
        <dbReference type="EMBL" id="KAG1326108.1"/>
    </source>
</evidence>
<dbReference type="GO" id="GO:0098542">
    <property type="term" value="P:defense response to other organism"/>
    <property type="evidence" value="ECO:0007669"/>
    <property type="project" value="TreeGrafter"/>
</dbReference>
<dbReference type="Pfam" id="PF23559">
    <property type="entry name" value="WHD_DRP"/>
    <property type="match status" value="1"/>
</dbReference>
<evidence type="ECO:0000259" key="2">
    <source>
        <dbReference type="Pfam" id="PF23559"/>
    </source>
</evidence>
<evidence type="ECO:0000259" key="3">
    <source>
        <dbReference type="Pfam" id="PF23598"/>
    </source>
</evidence>
<evidence type="ECO:0000313" key="5">
    <source>
        <dbReference type="Proteomes" id="UP000797356"/>
    </source>
</evidence>
<dbReference type="EMBL" id="CM017872">
    <property type="protein sequence ID" value="KAG1326108.1"/>
    <property type="molecule type" value="Genomic_DNA"/>
</dbReference>
<dbReference type="OrthoDB" id="646178at2759"/>
<dbReference type="Proteomes" id="UP000797356">
    <property type="component" value="Chromosome 1"/>
</dbReference>
<dbReference type="SUPFAM" id="SSF52058">
    <property type="entry name" value="L domain-like"/>
    <property type="match status" value="1"/>
</dbReference>
<keyword evidence="5" id="KW-1185">Reference proteome</keyword>
<reference evidence="4" key="1">
    <citation type="journal article" date="2017" name="Gigascience">
        <title>The genome draft of coconut (Cocos nucifera).</title>
        <authorList>
            <person name="Xiao Y."/>
            <person name="Xu P."/>
            <person name="Fan H."/>
            <person name="Baudouin L."/>
            <person name="Xia W."/>
            <person name="Bocs S."/>
            <person name="Xu J."/>
            <person name="Li Q."/>
            <person name="Guo A."/>
            <person name="Zhou L."/>
            <person name="Li J."/>
            <person name="Wu Y."/>
            <person name="Ma Z."/>
            <person name="Armero A."/>
            <person name="Issali A.E."/>
            <person name="Liu N."/>
            <person name="Peng M."/>
            <person name="Yang Y."/>
        </authorList>
    </citation>
    <scope>NUCLEOTIDE SEQUENCE</scope>
    <source>
        <tissue evidence="4">Spear leaf of Hainan Tall coconut</tissue>
    </source>
</reference>
<feature type="domain" description="Disease resistance protein winged helix" evidence="2">
    <location>
        <begin position="166"/>
        <end position="203"/>
    </location>
</feature>
<dbReference type="Pfam" id="PF23598">
    <property type="entry name" value="LRR_14"/>
    <property type="match status" value="1"/>
</dbReference>
<dbReference type="InterPro" id="IPR044974">
    <property type="entry name" value="Disease_R_plants"/>
</dbReference>
<evidence type="ECO:0008006" key="6">
    <source>
        <dbReference type="Google" id="ProtNLM"/>
    </source>
</evidence>
<gene>
    <name evidence="4" type="ORF">COCNU_01G000420</name>
</gene>
<dbReference type="InterPro" id="IPR055414">
    <property type="entry name" value="LRR_R13L4/SHOC2-like"/>
</dbReference>
<dbReference type="AlphaFoldDB" id="A0A8K0HTG2"/>
<evidence type="ECO:0000256" key="1">
    <source>
        <dbReference type="ARBA" id="ARBA00022737"/>
    </source>
</evidence>
<keyword evidence="1" id="KW-0677">Repeat</keyword>
<dbReference type="Gene3D" id="3.80.10.10">
    <property type="entry name" value="Ribonuclease Inhibitor"/>
    <property type="match status" value="1"/>
</dbReference>
<dbReference type="InterPro" id="IPR032675">
    <property type="entry name" value="LRR_dom_sf"/>
</dbReference>
<comment type="caution">
    <text evidence="4">The sequence shown here is derived from an EMBL/GenBank/DDBJ whole genome shotgun (WGS) entry which is preliminary data.</text>
</comment>
<protein>
    <recommendedName>
        <fullName evidence="6">NBS-LRR resistance protein</fullName>
    </recommendedName>
</protein>
<sequence length="371" mass="41777">MGSISRYSRKLCELITLHKIGSEIEKIKIKIHGISEGTKRCGGESGAEKSSDWDDGLRVMRWFPPHFFDDTDVMGFEDDCVISLVGMGTGGHHPTPQLENILTPSLRSGFRFSGIPNYEIAEGNHEKTARHAEPSIPPHELQPLNDTGSLELFLPPNQDIPAELAKRLWTAEGFIPQEQTRTMEETARNCLDDLVQRCMIQVVRQEAWLTDGLRGYASVEGLRELGISEAKKDGFLHVCSSDDMAVSNDDKRSHRAAFHDPTMNDEVAVSSPHIRTLLGFNLDLKDGAAAGRFLNGLNLLRVLENLEELPERMGNMIHLRYLGFGRTALKRPPSSIGRLLNLQTLDVRDANILWLPKSFWKIRTLRHLYVY</sequence>